<evidence type="ECO:0000259" key="4">
    <source>
        <dbReference type="Pfam" id="PF08652"/>
    </source>
</evidence>
<gene>
    <name evidence="5" type="ORF">MEDL_53228</name>
</gene>
<dbReference type="EMBL" id="CAJPWZ010002578">
    <property type="protein sequence ID" value="CAG2240927.1"/>
    <property type="molecule type" value="Genomic_DNA"/>
</dbReference>
<protein>
    <recommendedName>
        <fullName evidence="2">Decapping nuclease</fullName>
        <ecNumber evidence="2">3.6.1.-</ecNumber>
    </recommendedName>
</protein>
<comment type="similarity">
    <text evidence="1 2">Belongs to the DXO/Dom3Z family.</text>
</comment>
<feature type="domain" description="RAI1-like" evidence="4">
    <location>
        <begin position="42"/>
        <end position="382"/>
    </location>
</feature>
<dbReference type="AlphaFoldDB" id="A0A8S3U4Z2"/>
<dbReference type="GO" id="GO:0000956">
    <property type="term" value="P:nuclear-transcribed mRNA catabolic process"/>
    <property type="evidence" value="ECO:0007669"/>
    <property type="project" value="TreeGrafter"/>
</dbReference>
<dbReference type="GO" id="GO:0046872">
    <property type="term" value="F:metal ion binding"/>
    <property type="evidence" value="ECO:0007669"/>
    <property type="project" value="UniProtKB-KW"/>
</dbReference>
<dbReference type="GO" id="GO:0005634">
    <property type="term" value="C:nucleus"/>
    <property type="evidence" value="ECO:0007669"/>
    <property type="project" value="UniProtKB-SubCell"/>
</dbReference>
<dbReference type="GO" id="GO:0003723">
    <property type="term" value="F:RNA binding"/>
    <property type="evidence" value="ECO:0007669"/>
    <property type="project" value="UniProtKB-KW"/>
</dbReference>
<dbReference type="GO" id="GO:0000166">
    <property type="term" value="F:nucleotide binding"/>
    <property type="evidence" value="ECO:0007669"/>
    <property type="project" value="UniProtKB-KW"/>
</dbReference>
<keyword evidence="2" id="KW-0479">Metal-binding</keyword>
<dbReference type="PANTHER" id="PTHR12395">
    <property type="entry name" value="DOM-3 RELATED"/>
    <property type="match status" value="1"/>
</dbReference>
<feature type="compositionally biased region" description="Basic and acidic residues" evidence="3">
    <location>
        <begin position="1"/>
        <end position="13"/>
    </location>
</feature>
<dbReference type="Pfam" id="PF08652">
    <property type="entry name" value="RAI1"/>
    <property type="match status" value="1"/>
</dbReference>
<keyword evidence="2" id="KW-0539">Nucleus</keyword>
<dbReference type="OrthoDB" id="10051938at2759"/>
<evidence type="ECO:0000256" key="1">
    <source>
        <dbReference type="ARBA" id="ARBA00006562"/>
    </source>
</evidence>
<comment type="caution">
    <text evidence="5">The sequence shown here is derived from an EMBL/GenBank/DDBJ whole genome shotgun (WGS) entry which is preliminary data.</text>
</comment>
<feature type="compositionally biased region" description="Polar residues" evidence="3">
    <location>
        <begin position="14"/>
        <end position="31"/>
    </location>
</feature>
<organism evidence="5 6">
    <name type="scientific">Mytilus edulis</name>
    <name type="common">Blue mussel</name>
    <dbReference type="NCBI Taxonomy" id="6550"/>
    <lineage>
        <taxon>Eukaryota</taxon>
        <taxon>Metazoa</taxon>
        <taxon>Spiralia</taxon>
        <taxon>Lophotrochozoa</taxon>
        <taxon>Mollusca</taxon>
        <taxon>Bivalvia</taxon>
        <taxon>Autobranchia</taxon>
        <taxon>Pteriomorphia</taxon>
        <taxon>Mytilida</taxon>
        <taxon>Mytiloidea</taxon>
        <taxon>Mytilidae</taxon>
        <taxon>Mytilinae</taxon>
        <taxon>Mytilus</taxon>
    </lineage>
</organism>
<feature type="region of interest" description="Disordered" evidence="3">
    <location>
        <begin position="383"/>
        <end position="418"/>
    </location>
</feature>
<dbReference type="GO" id="GO:0034353">
    <property type="term" value="F:mRNA 5'-diphosphatase activity"/>
    <property type="evidence" value="ECO:0007669"/>
    <property type="project" value="TreeGrafter"/>
</dbReference>
<dbReference type="GO" id="GO:0110155">
    <property type="term" value="P:NAD-cap decapping"/>
    <property type="evidence" value="ECO:0007669"/>
    <property type="project" value="TreeGrafter"/>
</dbReference>
<accession>A0A8S3U4Z2</accession>
<dbReference type="InterPro" id="IPR013961">
    <property type="entry name" value="RAI1"/>
</dbReference>
<proteinExistence type="inferred from homology"/>
<dbReference type="GO" id="GO:0004518">
    <property type="term" value="F:nuclease activity"/>
    <property type="evidence" value="ECO:0007669"/>
    <property type="project" value="UniProtKB-KW"/>
</dbReference>
<keyword evidence="2" id="KW-0378">Hydrolase</keyword>
<reference evidence="5" key="1">
    <citation type="submission" date="2021-03" db="EMBL/GenBank/DDBJ databases">
        <authorList>
            <person name="Bekaert M."/>
        </authorList>
    </citation>
    <scope>NUCLEOTIDE SEQUENCE</scope>
</reference>
<keyword evidence="2" id="KW-0540">Nuclease</keyword>
<dbReference type="GO" id="GO:0005829">
    <property type="term" value="C:cytosol"/>
    <property type="evidence" value="ECO:0007669"/>
    <property type="project" value="TreeGrafter"/>
</dbReference>
<dbReference type="EC" id="3.6.1.-" evidence="2"/>
<dbReference type="InterPro" id="IPR039039">
    <property type="entry name" value="RAI1-like_fam"/>
</dbReference>
<name>A0A8S3U4Z2_MYTED</name>
<evidence type="ECO:0000313" key="5">
    <source>
        <dbReference type="EMBL" id="CAG2240927.1"/>
    </source>
</evidence>
<comment type="subcellular location">
    <subcellularLocation>
        <location evidence="2">Nucleus</location>
    </subcellularLocation>
</comment>
<comment type="function">
    <text evidence="2">Decapping enzyme for NAD-capped RNAs: specifically hydrolyzes the nicotinamide adenine dinucleotide (NAD) cap from a subset of RNAs by removing the entire NAD moiety from the 5'-end of an NAD-capped RNA.</text>
</comment>
<dbReference type="Proteomes" id="UP000683360">
    <property type="component" value="Unassembled WGS sequence"/>
</dbReference>
<evidence type="ECO:0000313" key="6">
    <source>
        <dbReference type="Proteomes" id="UP000683360"/>
    </source>
</evidence>
<comment type="cofactor">
    <cofactor evidence="2">
        <name>a divalent metal cation</name>
        <dbReference type="ChEBI" id="CHEBI:60240"/>
    </cofactor>
</comment>
<dbReference type="PANTHER" id="PTHR12395:SF9">
    <property type="entry name" value="DECAPPING AND EXORIBONUCLEASE PROTEIN"/>
    <property type="match status" value="1"/>
</dbReference>
<feature type="region of interest" description="Disordered" evidence="3">
    <location>
        <begin position="1"/>
        <end position="37"/>
    </location>
</feature>
<sequence>MKRTVDYREREKLQSNTETENKSISFRTHPTNRFDRKPPVFRKPNEIGNYSIDKNRLFNHNRSNMKYFIPPRNPNTVNFDLTIGYKEMIRKDESKKEYLDFILRWILCNKSKFQLQTKDGINQNKRDLHTDFICWRGLLTKLLCTPYENRDDWLIAITKYNNTIYMCEFETEHRKKNKAEMTERQDEMSCWGWKFEQYVTADKPDGSPVTTEPVNNNEEYSTVVRSRLESHSLVFSGEVDAMDTTSGCEGCKYVEFKTNREIEYNRQRQNFLRFKLIKWWAQSYLVGIPKILCGYRDDDGIVHRLEKINTLDIPNQLQEMRDPWKPNVSLNFLDQLLAFIKANVTDDNPRLVYLMSWQPGSDVQLQKQPTNSGEYQFLPDWYTTNLPEEEPDTKKMKMADPSSEKLSNPVDRIMTPGK</sequence>
<evidence type="ECO:0000256" key="2">
    <source>
        <dbReference type="RuleBase" id="RU367113"/>
    </source>
</evidence>
<keyword evidence="2" id="KW-0694">RNA-binding</keyword>
<keyword evidence="6" id="KW-1185">Reference proteome</keyword>
<evidence type="ECO:0000256" key="3">
    <source>
        <dbReference type="SAM" id="MobiDB-lite"/>
    </source>
</evidence>
<keyword evidence="2" id="KW-0547">Nucleotide-binding</keyword>